<sequence>MNNLPLWILRTCFLIVAVGLGVSLINGSMANDNAEVNRAAIWLIFGVFLFGSVGTIVADLLITNKRIDMISSVYFGLVVGLFLTYVINVALMPLFGLLEAQTIGIRPEFLRSVIVTFIGASVCYSCISLLWQTKDDFRFVIPYVEFSKDVKGLKPYILDTSVVIDGRIADIIDTGILDNQLIMPRFVLAELQAIADSSDKMRRSRGRRGLDVLDRLRNNPSIDFKVYDRELPEMQGQPVDMKLLMLARHLEGKVVTGDFNLNKVAKLQNVPVINLNEIANSLKPVFLPGEKIKLKVVKAGEGPGQGVGYLDDGTMIVIEDGRPHIGKEIEIAVTSMLQTSAGRMVFGKHESPVRS</sequence>
<dbReference type="InterPro" id="IPR002792">
    <property type="entry name" value="TRAM_dom"/>
</dbReference>
<dbReference type="InterPro" id="IPR029060">
    <property type="entry name" value="PIN-like_dom_sf"/>
</dbReference>
<evidence type="ECO:0000313" key="9">
    <source>
        <dbReference type="Proteomes" id="UP000322214"/>
    </source>
</evidence>
<proteinExistence type="predicted"/>
<dbReference type="GO" id="GO:0016787">
    <property type="term" value="F:hydrolase activity"/>
    <property type="evidence" value="ECO:0007669"/>
    <property type="project" value="UniProtKB-KW"/>
</dbReference>
<keyword evidence="6" id="KW-0472">Membrane</keyword>
<keyword evidence="5" id="KW-0460">Magnesium</keyword>
<dbReference type="CDD" id="cd09877">
    <property type="entry name" value="PIN_YacL-like"/>
    <property type="match status" value="1"/>
</dbReference>
<dbReference type="InterPro" id="IPR002716">
    <property type="entry name" value="PIN_dom"/>
</dbReference>
<dbReference type="KEGG" id="mff:MFFC18_46660"/>
<keyword evidence="6" id="KW-0812">Transmembrane</keyword>
<keyword evidence="3" id="KW-0540">Nuclease</keyword>
<evidence type="ECO:0000256" key="4">
    <source>
        <dbReference type="ARBA" id="ARBA00022801"/>
    </source>
</evidence>
<accession>A0A5B9PEQ5</accession>
<dbReference type="PROSITE" id="PS50926">
    <property type="entry name" value="TRAM"/>
    <property type="match status" value="1"/>
</dbReference>
<dbReference type="PANTHER" id="PTHR11603:SF147">
    <property type="entry name" value="MEMBRANE PROTEIN"/>
    <property type="match status" value="1"/>
</dbReference>
<dbReference type="STRING" id="980251.GCA_001642875_00903"/>
<dbReference type="SMART" id="SM00670">
    <property type="entry name" value="PINc"/>
    <property type="match status" value="1"/>
</dbReference>
<feature type="domain" description="TRAM" evidence="7">
    <location>
        <begin position="285"/>
        <end position="346"/>
    </location>
</feature>
<dbReference type="Pfam" id="PF01850">
    <property type="entry name" value="PIN"/>
    <property type="match status" value="1"/>
</dbReference>
<dbReference type="EC" id="3.1.-.-" evidence="8"/>
<evidence type="ECO:0000256" key="1">
    <source>
        <dbReference type="ARBA" id="ARBA00001946"/>
    </source>
</evidence>
<keyword evidence="2" id="KW-0808">Transferase</keyword>
<gene>
    <name evidence="8" type="ORF">MFFC18_46660</name>
</gene>
<dbReference type="PANTHER" id="PTHR11603">
    <property type="entry name" value="AAA FAMILY ATPASE"/>
    <property type="match status" value="1"/>
</dbReference>
<keyword evidence="9" id="KW-1185">Reference proteome</keyword>
<feature type="transmembrane region" description="Helical" evidence="6">
    <location>
        <begin position="39"/>
        <end position="62"/>
    </location>
</feature>
<dbReference type="SUPFAM" id="SSF88723">
    <property type="entry name" value="PIN domain-like"/>
    <property type="match status" value="1"/>
</dbReference>
<reference evidence="8 9" key="1">
    <citation type="submission" date="2019-08" db="EMBL/GenBank/DDBJ databases">
        <title>Deep-cultivation of Planctomycetes and their phenomic and genomic characterization uncovers novel biology.</title>
        <authorList>
            <person name="Wiegand S."/>
            <person name="Jogler M."/>
            <person name="Boedeker C."/>
            <person name="Pinto D."/>
            <person name="Vollmers J."/>
            <person name="Rivas-Marin E."/>
            <person name="Kohn T."/>
            <person name="Peeters S.H."/>
            <person name="Heuer A."/>
            <person name="Rast P."/>
            <person name="Oberbeckmann S."/>
            <person name="Bunk B."/>
            <person name="Jeske O."/>
            <person name="Meyerdierks A."/>
            <person name="Storesund J.E."/>
            <person name="Kallscheuer N."/>
            <person name="Luecker S."/>
            <person name="Lage O.M."/>
            <person name="Pohl T."/>
            <person name="Merkel B.J."/>
            <person name="Hornburger P."/>
            <person name="Mueller R.-W."/>
            <person name="Bruemmer F."/>
            <person name="Labrenz M."/>
            <person name="Spormann A.M."/>
            <person name="Op den Camp H."/>
            <person name="Overmann J."/>
            <person name="Amann R."/>
            <person name="Jetten M.S.M."/>
            <person name="Mascher T."/>
            <person name="Medema M.H."/>
            <person name="Devos D.P."/>
            <person name="Kaster A.-K."/>
            <person name="Ovreas L."/>
            <person name="Rohde M."/>
            <person name="Galperin M.Y."/>
            <person name="Jogler C."/>
        </authorList>
    </citation>
    <scope>NUCLEOTIDE SEQUENCE [LARGE SCALE GENOMIC DNA]</scope>
    <source>
        <strain evidence="8 9">FC18</strain>
    </source>
</reference>
<dbReference type="Pfam" id="PF01938">
    <property type="entry name" value="TRAM"/>
    <property type="match status" value="1"/>
</dbReference>
<evidence type="ECO:0000259" key="7">
    <source>
        <dbReference type="PROSITE" id="PS50926"/>
    </source>
</evidence>
<keyword evidence="6" id="KW-1133">Transmembrane helix</keyword>
<evidence type="ECO:0000256" key="3">
    <source>
        <dbReference type="ARBA" id="ARBA00022722"/>
    </source>
</evidence>
<dbReference type="AlphaFoldDB" id="A0A5B9PEQ5"/>
<evidence type="ECO:0000256" key="6">
    <source>
        <dbReference type="SAM" id="Phobius"/>
    </source>
</evidence>
<dbReference type="Gene3D" id="3.40.50.1010">
    <property type="entry name" value="5'-nuclease"/>
    <property type="match status" value="1"/>
</dbReference>
<protein>
    <submittedName>
        <fullName evidence="8">Putative PIN and TRAM-domain containing protein</fullName>
        <ecNumber evidence="8">3.1.-.-</ecNumber>
    </submittedName>
</protein>
<evidence type="ECO:0000256" key="2">
    <source>
        <dbReference type="ARBA" id="ARBA00022679"/>
    </source>
</evidence>
<name>A0A5B9PEQ5_9BACT</name>
<evidence type="ECO:0000256" key="5">
    <source>
        <dbReference type="ARBA" id="ARBA00022842"/>
    </source>
</evidence>
<evidence type="ECO:0000313" key="8">
    <source>
        <dbReference type="EMBL" id="QEG24744.1"/>
    </source>
</evidence>
<comment type="cofactor">
    <cofactor evidence="1">
        <name>Mg(2+)</name>
        <dbReference type="ChEBI" id="CHEBI:18420"/>
    </cofactor>
</comment>
<dbReference type="Proteomes" id="UP000322214">
    <property type="component" value="Chromosome"/>
</dbReference>
<dbReference type="GO" id="GO:0016740">
    <property type="term" value="F:transferase activity"/>
    <property type="evidence" value="ECO:0007669"/>
    <property type="project" value="UniProtKB-KW"/>
</dbReference>
<dbReference type="InterPro" id="IPR052041">
    <property type="entry name" value="Nucleic_acid_metab_PIN/TRAM"/>
</dbReference>
<dbReference type="GO" id="GO:0004518">
    <property type="term" value="F:nuclease activity"/>
    <property type="evidence" value="ECO:0007669"/>
    <property type="project" value="UniProtKB-KW"/>
</dbReference>
<organism evidence="8 9">
    <name type="scientific">Mariniblastus fucicola</name>
    <dbReference type="NCBI Taxonomy" id="980251"/>
    <lineage>
        <taxon>Bacteria</taxon>
        <taxon>Pseudomonadati</taxon>
        <taxon>Planctomycetota</taxon>
        <taxon>Planctomycetia</taxon>
        <taxon>Pirellulales</taxon>
        <taxon>Pirellulaceae</taxon>
        <taxon>Mariniblastus</taxon>
    </lineage>
</organism>
<dbReference type="EMBL" id="CP042912">
    <property type="protein sequence ID" value="QEG24744.1"/>
    <property type="molecule type" value="Genomic_DNA"/>
</dbReference>
<keyword evidence="4 8" id="KW-0378">Hydrolase</keyword>
<feature type="transmembrane region" description="Helical" evidence="6">
    <location>
        <begin position="7"/>
        <end position="27"/>
    </location>
</feature>
<feature type="transmembrane region" description="Helical" evidence="6">
    <location>
        <begin position="109"/>
        <end position="131"/>
    </location>
</feature>
<feature type="transmembrane region" description="Helical" evidence="6">
    <location>
        <begin position="74"/>
        <end position="97"/>
    </location>
</feature>